<evidence type="ECO:0000256" key="2">
    <source>
        <dbReference type="ARBA" id="ARBA00022598"/>
    </source>
</evidence>
<protein>
    <submittedName>
        <fullName evidence="5">Long-chain fatty acid--CoA ligase</fullName>
    </submittedName>
</protein>
<dbReference type="SUPFAM" id="SSF56801">
    <property type="entry name" value="Acetyl-CoA synthetase-like"/>
    <property type="match status" value="1"/>
</dbReference>
<evidence type="ECO:0000313" key="5">
    <source>
        <dbReference type="EMBL" id="MDN8600274.1"/>
    </source>
</evidence>
<dbReference type="InterPro" id="IPR045851">
    <property type="entry name" value="AMP-bd_C_sf"/>
</dbReference>
<feature type="domain" description="AMP-binding enzyme C-terminal" evidence="4">
    <location>
        <begin position="374"/>
        <end position="444"/>
    </location>
</feature>
<dbReference type="GO" id="GO:0016874">
    <property type="term" value="F:ligase activity"/>
    <property type="evidence" value="ECO:0007669"/>
    <property type="project" value="UniProtKB-KW"/>
</dbReference>
<dbReference type="CDD" id="cd04433">
    <property type="entry name" value="AFD_class_I"/>
    <property type="match status" value="1"/>
</dbReference>
<organism evidence="5 6">
    <name type="scientific">Citrobacter enshiensis</name>
    <dbReference type="NCBI Taxonomy" id="2971264"/>
    <lineage>
        <taxon>Bacteria</taxon>
        <taxon>Pseudomonadati</taxon>
        <taxon>Pseudomonadota</taxon>
        <taxon>Gammaproteobacteria</taxon>
        <taxon>Enterobacterales</taxon>
        <taxon>Enterobacteriaceae</taxon>
        <taxon>Citrobacter</taxon>
    </lineage>
</organism>
<gene>
    <name evidence="5" type="ORF">Q0A17_12760</name>
</gene>
<name>A0ABT8PXZ7_9ENTR</name>
<dbReference type="Pfam" id="PF13193">
    <property type="entry name" value="AMP-binding_C"/>
    <property type="match status" value="1"/>
</dbReference>
<dbReference type="EMBL" id="JAUJYW010000005">
    <property type="protein sequence ID" value="MDN8600274.1"/>
    <property type="molecule type" value="Genomic_DNA"/>
</dbReference>
<sequence length="459" mass="51348">MNLQFIELMRTRGDERCIILDDEMFSYQDVADSAQQWVSVFSDYGIRAGTVVAIEGIYSLDMVTAILALFSLDTIIVPISSNSRGDRSEFYEIAHVEWTLFIDADIAAYTETWKLERRQVGNTNFVASHPLYEKIRNSNHPGLVLFSSGTTGRPKASLLDVDKMTTRYAGSKKAKVILAFLNLDHIGGINTLLHTLLSGGVLVTVAERNPRVVFEAIQNHRVQVLPTTPTFLNMILLSDVCENFDASSLELITYGTEPMPQQTLDSITVSLPNVRLKQTYGLTELGIVPTQSRGNGSLWMKLGGSGFDYKIRENILWIKSNIAMLGYLNADSPIDSDGYFNTQDMVLVDGDYVQILGRKSEIINVGGEKVYPSEVENVLLAMPNVAAVRVNGYPSRIIGNVIQATFQLIDNEDIGLFKERVKVFCKSRLEPYKIPVVIEITQSELHSERFKMIRSKEIL</sequence>
<dbReference type="PANTHER" id="PTHR24096:SF149">
    <property type="entry name" value="AMP-BINDING DOMAIN-CONTAINING PROTEIN-RELATED"/>
    <property type="match status" value="1"/>
</dbReference>
<dbReference type="Gene3D" id="3.30.300.30">
    <property type="match status" value="1"/>
</dbReference>
<keyword evidence="6" id="KW-1185">Reference proteome</keyword>
<evidence type="ECO:0000259" key="4">
    <source>
        <dbReference type="Pfam" id="PF13193"/>
    </source>
</evidence>
<dbReference type="PANTHER" id="PTHR24096">
    <property type="entry name" value="LONG-CHAIN-FATTY-ACID--COA LIGASE"/>
    <property type="match status" value="1"/>
</dbReference>
<dbReference type="Pfam" id="PF00501">
    <property type="entry name" value="AMP-binding"/>
    <property type="match status" value="1"/>
</dbReference>
<dbReference type="InterPro" id="IPR042099">
    <property type="entry name" value="ANL_N_sf"/>
</dbReference>
<evidence type="ECO:0000256" key="1">
    <source>
        <dbReference type="ARBA" id="ARBA00006432"/>
    </source>
</evidence>
<reference evidence="5 6" key="1">
    <citation type="submission" date="2023-07" db="EMBL/GenBank/DDBJ databases">
        <title>Citrobacter selenititolerans sp. nov., isolated from seleniferous soil.</title>
        <authorList>
            <person name="Zhang S."/>
            <person name="Li K."/>
            <person name="Peng J."/>
            <person name="Wang H."/>
            <person name="Sun J."/>
            <person name="Guo Y."/>
        </authorList>
    </citation>
    <scope>NUCLEOTIDE SEQUENCE [LARGE SCALE GENOMIC DNA]</scope>
    <source>
        <strain evidence="5 6">S2-9</strain>
    </source>
</reference>
<accession>A0ABT8PXZ7</accession>
<dbReference type="InterPro" id="IPR000873">
    <property type="entry name" value="AMP-dep_synth/lig_dom"/>
</dbReference>
<dbReference type="InterPro" id="IPR025110">
    <property type="entry name" value="AMP-bd_C"/>
</dbReference>
<evidence type="ECO:0000313" key="6">
    <source>
        <dbReference type="Proteomes" id="UP001174867"/>
    </source>
</evidence>
<evidence type="ECO:0000259" key="3">
    <source>
        <dbReference type="Pfam" id="PF00501"/>
    </source>
</evidence>
<dbReference type="RefSeq" id="WP_301699277.1">
    <property type="nucleotide sequence ID" value="NZ_JAUJYW010000005.1"/>
</dbReference>
<dbReference type="InterPro" id="IPR020845">
    <property type="entry name" value="AMP-binding_CS"/>
</dbReference>
<proteinExistence type="inferred from homology"/>
<dbReference type="Proteomes" id="UP001174867">
    <property type="component" value="Unassembled WGS sequence"/>
</dbReference>
<dbReference type="PROSITE" id="PS00455">
    <property type="entry name" value="AMP_BINDING"/>
    <property type="match status" value="1"/>
</dbReference>
<comment type="caution">
    <text evidence="5">The sequence shown here is derived from an EMBL/GenBank/DDBJ whole genome shotgun (WGS) entry which is preliminary data.</text>
</comment>
<feature type="domain" description="AMP-dependent synthetase/ligase" evidence="3">
    <location>
        <begin position="11"/>
        <end position="288"/>
    </location>
</feature>
<keyword evidence="2 5" id="KW-0436">Ligase</keyword>
<comment type="similarity">
    <text evidence="1">Belongs to the ATP-dependent AMP-binding enzyme family.</text>
</comment>
<dbReference type="Gene3D" id="3.40.50.12780">
    <property type="entry name" value="N-terminal domain of ligase-like"/>
    <property type="match status" value="1"/>
</dbReference>